<evidence type="ECO:0000313" key="2">
    <source>
        <dbReference type="Proteomes" id="UP000001194"/>
    </source>
</evidence>
<dbReference type="GeneID" id="6085564"/>
<dbReference type="Proteomes" id="UP000001194">
    <property type="component" value="Unassembled WGS sequence"/>
</dbReference>
<dbReference type="RefSeq" id="XP_001889909.1">
    <property type="nucleotide sequence ID" value="XM_001889874.1"/>
</dbReference>
<dbReference type="OrthoDB" id="5535068at2759"/>
<organism evidence="2">
    <name type="scientific">Laccaria bicolor (strain S238N-H82 / ATCC MYA-4686)</name>
    <name type="common">Bicoloured deceiver</name>
    <name type="synonym">Laccaria laccata var. bicolor</name>
    <dbReference type="NCBI Taxonomy" id="486041"/>
    <lineage>
        <taxon>Eukaryota</taxon>
        <taxon>Fungi</taxon>
        <taxon>Dikarya</taxon>
        <taxon>Basidiomycota</taxon>
        <taxon>Agaricomycotina</taxon>
        <taxon>Agaricomycetes</taxon>
        <taxon>Agaricomycetidae</taxon>
        <taxon>Agaricales</taxon>
        <taxon>Agaricineae</taxon>
        <taxon>Hydnangiaceae</taxon>
        <taxon>Laccaria</taxon>
    </lineage>
</organism>
<dbReference type="HOGENOM" id="CLU_2527861_0_0_1"/>
<keyword evidence="2" id="KW-1185">Reference proteome</keyword>
<gene>
    <name evidence="1" type="ORF">LACBIDRAFT_316522</name>
</gene>
<protein>
    <submittedName>
        <fullName evidence="1">Predicted protein</fullName>
    </submittedName>
</protein>
<name>B0E134_LACBS</name>
<evidence type="ECO:0000313" key="1">
    <source>
        <dbReference type="EMBL" id="EDQ99454.1"/>
    </source>
</evidence>
<dbReference type="AlphaFoldDB" id="B0E134"/>
<sequence>MGKQEIILGQPWLQWYSALIQYTCQGAMNMRIWQDGDGDKTDGSPQGPSVLIPLCTPGAPCNAATLNLDHRVRIEEVDDVDAGK</sequence>
<accession>B0E134</accession>
<dbReference type="KEGG" id="lbc:LACBIDRAFT_316522"/>
<proteinExistence type="predicted"/>
<reference evidence="1 2" key="1">
    <citation type="journal article" date="2008" name="Nature">
        <title>The genome of Laccaria bicolor provides insights into mycorrhizal symbiosis.</title>
        <authorList>
            <person name="Martin F."/>
            <person name="Aerts A."/>
            <person name="Ahren D."/>
            <person name="Brun A."/>
            <person name="Danchin E.G.J."/>
            <person name="Duchaussoy F."/>
            <person name="Gibon J."/>
            <person name="Kohler A."/>
            <person name="Lindquist E."/>
            <person name="Pereda V."/>
            <person name="Salamov A."/>
            <person name="Shapiro H.J."/>
            <person name="Wuyts J."/>
            <person name="Blaudez D."/>
            <person name="Buee M."/>
            <person name="Brokstein P."/>
            <person name="Canbaeck B."/>
            <person name="Cohen D."/>
            <person name="Courty P.E."/>
            <person name="Coutinho P.M."/>
            <person name="Delaruelle C."/>
            <person name="Detter J.C."/>
            <person name="Deveau A."/>
            <person name="DiFazio S."/>
            <person name="Duplessis S."/>
            <person name="Fraissinet-Tachet L."/>
            <person name="Lucic E."/>
            <person name="Frey-Klett P."/>
            <person name="Fourrey C."/>
            <person name="Feussner I."/>
            <person name="Gay G."/>
            <person name="Grimwood J."/>
            <person name="Hoegger P.J."/>
            <person name="Jain P."/>
            <person name="Kilaru S."/>
            <person name="Labbe J."/>
            <person name="Lin Y.C."/>
            <person name="Legue V."/>
            <person name="Le Tacon F."/>
            <person name="Marmeisse R."/>
            <person name="Melayah D."/>
            <person name="Montanini B."/>
            <person name="Muratet M."/>
            <person name="Nehls U."/>
            <person name="Niculita-Hirzel H."/>
            <person name="Oudot-Le Secq M.P."/>
            <person name="Peter M."/>
            <person name="Quesneville H."/>
            <person name="Rajashekar B."/>
            <person name="Reich M."/>
            <person name="Rouhier N."/>
            <person name="Schmutz J."/>
            <person name="Yin T."/>
            <person name="Chalot M."/>
            <person name="Henrissat B."/>
            <person name="Kuees U."/>
            <person name="Lucas S."/>
            <person name="Van de Peer Y."/>
            <person name="Podila G.K."/>
            <person name="Polle A."/>
            <person name="Pukkila P.J."/>
            <person name="Richardson P.M."/>
            <person name="Rouze P."/>
            <person name="Sanders I.R."/>
            <person name="Stajich J.E."/>
            <person name="Tunlid A."/>
            <person name="Tuskan G."/>
            <person name="Grigoriev I.V."/>
        </authorList>
    </citation>
    <scope>NUCLEOTIDE SEQUENCE [LARGE SCALE GENOMIC DNA]</scope>
    <source>
        <strain evidence="2">S238N-H82 / ATCC MYA-4686</strain>
    </source>
</reference>
<dbReference type="InParanoid" id="B0E134"/>
<dbReference type="EMBL" id="DS547164">
    <property type="protein sequence ID" value="EDQ99454.1"/>
    <property type="molecule type" value="Genomic_DNA"/>
</dbReference>